<sequence length="85" mass="9421">MHIEIAKCQWTPTIIDPSSDICQQPFTSYQSPLASHSIATCSTSSDSLLQFYTRSLTANGLQLDRPSPTDFCSNSVEIRPVYSSF</sequence>
<accession>A0A2I0WPQ1</accession>
<dbReference type="EMBL" id="KZ502491">
    <property type="protein sequence ID" value="PKU77640.1"/>
    <property type="molecule type" value="Genomic_DNA"/>
</dbReference>
<proteinExistence type="predicted"/>
<evidence type="ECO:0000313" key="2">
    <source>
        <dbReference type="Proteomes" id="UP000233837"/>
    </source>
</evidence>
<gene>
    <name evidence="1" type="ORF">MA16_Dca012712</name>
</gene>
<reference evidence="1 2" key="2">
    <citation type="journal article" date="2017" name="Nature">
        <title>The Apostasia genome and the evolution of orchids.</title>
        <authorList>
            <person name="Zhang G.Q."/>
            <person name="Liu K.W."/>
            <person name="Li Z."/>
            <person name="Lohaus R."/>
            <person name="Hsiao Y.Y."/>
            <person name="Niu S.C."/>
            <person name="Wang J.Y."/>
            <person name="Lin Y.C."/>
            <person name="Xu Q."/>
            <person name="Chen L.J."/>
            <person name="Yoshida K."/>
            <person name="Fujiwara S."/>
            <person name="Wang Z.W."/>
            <person name="Zhang Y.Q."/>
            <person name="Mitsuda N."/>
            <person name="Wang M."/>
            <person name="Liu G.H."/>
            <person name="Pecoraro L."/>
            <person name="Huang H.X."/>
            <person name="Xiao X.J."/>
            <person name="Lin M."/>
            <person name="Wu X.Y."/>
            <person name="Wu W.L."/>
            <person name="Chen Y.Y."/>
            <person name="Chang S.B."/>
            <person name="Sakamoto S."/>
            <person name="Ohme-Takagi M."/>
            <person name="Yagi M."/>
            <person name="Zeng S.J."/>
            <person name="Shen C.Y."/>
            <person name="Yeh C.M."/>
            <person name="Luo Y.B."/>
            <person name="Tsai W.C."/>
            <person name="Van de Peer Y."/>
            <person name="Liu Z.J."/>
        </authorList>
    </citation>
    <scope>NUCLEOTIDE SEQUENCE [LARGE SCALE GENOMIC DNA]</scope>
    <source>
        <tissue evidence="1">The whole plant</tissue>
    </source>
</reference>
<dbReference type="Proteomes" id="UP000233837">
    <property type="component" value="Unassembled WGS sequence"/>
</dbReference>
<name>A0A2I0WPQ1_9ASPA</name>
<protein>
    <submittedName>
        <fullName evidence="1">Uncharacterized protein</fullName>
    </submittedName>
</protein>
<reference evidence="1 2" key="1">
    <citation type="journal article" date="2016" name="Sci. Rep.">
        <title>The Dendrobium catenatum Lindl. genome sequence provides insights into polysaccharide synthase, floral development and adaptive evolution.</title>
        <authorList>
            <person name="Zhang G.Q."/>
            <person name="Xu Q."/>
            <person name="Bian C."/>
            <person name="Tsai W.C."/>
            <person name="Yeh C.M."/>
            <person name="Liu K.W."/>
            <person name="Yoshida K."/>
            <person name="Zhang L.S."/>
            <person name="Chang S.B."/>
            <person name="Chen F."/>
            <person name="Shi Y."/>
            <person name="Su Y.Y."/>
            <person name="Zhang Y.Q."/>
            <person name="Chen L.J."/>
            <person name="Yin Y."/>
            <person name="Lin M."/>
            <person name="Huang H."/>
            <person name="Deng H."/>
            <person name="Wang Z.W."/>
            <person name="Zhu S.L."/>
            <person name="Zhao X."/>
            <person name="Deng C."/>
            <person name="Niu S.C."/>
            <person name="Huang J."/>
            <person name="Wang M."/>
            <person name="Liu G.H."/>
            <person name="Yang H.J."/>
            <person name="Xiao X.J."/>
            <person name="Hsiao Y.Y."/>
            <person name="Wu W.L."/>
            <person name="Chen Y.Y."/>
            <person name="Mitsuda N."/>
            <person name="Ohme-Takagi M."/>
            <person name="Luo Y.B."/>
            <person name="Van de Peer Y."/>
            <person name="Liu Z.J."/>
        </authorList>
    </citation>
    <scope>NUCLEOTIDE SEQUENCE [LARGE SCALE GENOMIC DNA]</scope>
    <source>
        <tissue evidence="1">The whole plant</tissue>
    </source>
</reference>
<evidence type="ECO:0000313" key="1">
    <source>
        <dbReference type="EMBL" id="PKU77640.1"/>
    </source>
</evidence>
<dbReference type="AlphaFoldDB" id="A0A2I0WPQ1"/>
<keyword evidence="2" id="KW-1185">Reference proteome</keyword>
<organism evidence="1 2">
    <name type="scientific">Dendrobium catenatum</name>
    <dbReference type="NCBI Taxonomy" id="906689"/>
    <lineage>
        <taxon>Eukaryota</taxon>
        <taxon>Viridiplantae</taxon>
        <taxon>Streptophyta</taxon>
        <taxon>Embryophyta</taxon>
        <taxon>Tracheophyta</taxon>
        <taxon>Spermatophyta</taxon>
        <taxon>Magnoliopsida</taxon>
        <taxon>Liliopsida</taxon>
        <taxon>Asparagales</taxon>
        <taxon>Orchidaceae</taxon>
        <taxon>Epidendroideae</taxon>
        <taxon>Malaxideae</taxon>
        <taxon>Dendrobiinae</taxon>
        <taxon>Dendrobium</taxon>
    </lineage>
</organism>